<reference evidence="2 3" key="1">
    <citation type="submission" date="2019-06" db="EMBL/GenBank/DDBJ databases">
        <title>Sequencing the genomes of 1000 actinobacteria strains.</title>
        <authorList>
            <person name="Klenk H.-P."/>
        </authorList>
    </citation>
    <scope>NUCLEOTIDE SEQUENCE [LARGE SCALE GENOMIC DNA]</scope>
    <source>
        <strain evidence="2 3">DSM 8803</strain>
    </source>
</reference>
<feature type="signal peptide" evidence="1">
    <location>
        <begin position="1"/>
        <end position="24"/>
    </location>
</feature>
<evidence type="ECO:0000256" key="1">
    <source>
        <dbReference type="SAM" id="SignalP"/>
    </source>
</evidence>
<dbReference type="RefSeq" id="WP_141887500.1">
    <property type="nucleotide sequence ID" value="NZ_BAAAUY010000011.1"/>
</dbReference>
<dbReference type="EMBL" id="VFON01000001">
    <property type="protein sequence ID" value="TQL44295.1"/>
    <property type="molecule type" value="Genomic_DNA"/>
</dbReference>
<sequence length="130" mass="13496">MKNRLIASAAALFAASLLAGCAGAGEPPAPKDFSPSTAEVEKLVAEGTFPKGFPKDAEGVRVIQQGDQVAASWKGSPIKADCVPSADGPGSYASLLLLMDVGIQETEKCGDVWQAVQADGSRIFWNSSRD</sequence>
<gene>
    <name evidence="2" type="ORF">FB468_2349</name>
</gene>
<protein>
    <recommendedName>
        <fullName evidence="4">Lipoprotein</fullName>
    </recommendedName>
</protein>
<dbReference type="AlphaFoldDB" id="A0A542Y8A6"/>
<evidence type="ECO:0000313" key="2">
    <source>
        <dbReference type="EMBL" id="TQL44295.1"/>
    </source>
</evidence>
<name>A0A542Y8A6_9MICO</name>
<dbReference type="PROSITE" id="PS51257">
    <property type="entry name" value="PROKAR_LIPOPROTEIN"/>
    <property type="match status" value="1"/>
</dbReference>
<evidence type="ECO:0008006" key="4">
    <source>
        <dbReference type="Google" id="ProtNLM"/>
    </source>
</evidence>
<dbReference type="OrthoDB" id="4991186at2"/>
<evidence type="ECO:0000313" key="3">
    <source>
        <dbReference type="Proteomes" id="UP000319094"/>
    </source>
</evidence>
<dbReference type="Proteomes" id="UP000319094">
    <property type="component" value="Unassembled WGS sequence"/>
</dbReference>
<accession>A0A542Y8A6</accession>
<keyword evidence="3" id="KW-1185">Reference proteome</keyword>
<organism evidence="2 3">
    <name type="scientific">Leucobacter komagatae</name>
    <dbReference type="NCBI Taxonomy" id="55969"/>
    <lineage>
        <taxon>Bacteria</taxon>
        <taxon>Bacillati</taxon>
        <taxon>Actinomycetota</taxon>
        <taxon>Actinomycetes</taxon>
        <taxon>Micrococcales</taxon>
        <taxon>Microbacteriaceae</taxon>
        <taxon>Leucobacter</taxon>
    </lineage>
</organism>
<keyword evidence="1" id="KW-0732">Signal</keyword>
<feature type="chain" id="PRO_5021880915" description="Lipoprotein" evidence="1">
    <location>
        <begin position="25"/>
        <end position="130"/>
    </location>
</feature>
<comment type="caution">
    <text evidence="2">The sequence shown here is derived from an EMBL/GenBank/DDBJ whole genome shotgun (WGS) entry which is preliminary data.</text>
</comment>
<proteinExistence type="predicted"/>